<dbReference type="AlphaFoldDB" id="A0A8J2RIL6"/>
<feature type="compositionally biased region" description="Basic and acidic residues" evidence="1">
    <location>
        <begin position="9"/>
        <end position="22"/>
    </location>
</feature>
<dbReference type="Proteomes" id="UP000789390">
    <property type="component" value="Unassembled WGS sequence"/>
</dbReference>
<organism evidence="2 3">
    <name type="scientific">Daphnia galeata</name>
    <dbReference type="NCBI Taxonomy" id="27404"/>
    <lineage>
        <taxon>Eukaryota</taxon>
        <taxon>Metazoa</taxon>
        <taxon>Ecdysozoa</taxon>
        <taxon>Arthropoda</taxon>
        <taxon>Crustacea</taxon>
        <taxon>Branchiopoda</taxon>
        <taxon>Diplostraca</taxon>
        <taxon>Cladocera</taxon>
        <taxon>Anomopoda</taxon>
        <taxon>Daphniidae</taxon>
        <taxon>Daphnia</taxon>
    </lineage>
</organism>
<keyword evidence="3" id="KW-1185">Reference proteome</keyword>
<protein>
    <submittedName>
        <fullName evidence="2">Uncharacterized protein</fullName>
    </submittedName>
</protein>
<comment type="caution">
    <text evidence="2">The sequence shown here is derived from an EMBL/GenBank/DDBJ whole genome shotgun (WGS) entry which is preliminary data.</text>
</comment>
<name>A0A8J2RIL6_9CRUS</name>
<feature type="region of interest" description="Disordered" evidence="1">
    <location>
        <begin position="1"/>
        <end position="29"/>
    </location>
</feature>
<reference evidence="2" key="1">
    <citation type="submission" date="2021-11" db="EMBL/GenBank/DDBJ databases">
        <authorList>
            <person name="Schell T."/>
        </authorList>
    </citation>
    <scope>NUCLEOTIDE SEQUENCE</scope>
    <source>
        <strain evidence="2">M5</strain>
    </source>
</reference>
<evidence type="ECO:0000313" key="3">
    <source>
        <dbReference type="Proteomes" id="UP000789390"/>
    </source>
</evidence>
<evidence type="ECO:0000313" key="2">
    <source>
        <dbReference type="EMBL" id="CAH0103234.1"/>
    </source>
</evidence>
<accession>A0A8J2RIL6</accession>
<evidence type="ECO:0000256" key="1">
    <source>
        <dbReference type="SAM" id="MobiDB-lite"/>
    </source>
</evidence>
<sequence>MKKCLIESAEAKLAEPVAKDDQQSDMMESEIDETSNLLDELESEDFDHLSVIDEAASLTTSAYDLLQQNYEDSFSRISLPDHLRRFTSLTLCNPLEYMKAIASALDILQGENKCFHGIGMVLSLLTRVKKQLRERFFANLGPMRDRVIQKIDERFEKVFDDECYLIAAATHPFFKCK</sequence>
<dbReference type="EMBL" id="CAKKLH010000105">
    <property type="protein sequence ID" value="CAH0103234.1"/>
    <property type="molecule type" value="Genomic_DNA"/>
</dbReference>
<gene>
    <name evidence="2" type="ORF">DGAL_LOCUS5768</name>
</gene>
<proteinExistence type="predicted"/>